<organism evidence="2 3">
    <name type="scientific">Streptomyces nondiastaticus</name>
    <dbReference type="NCBI Taxonomy" id="3154512"/>
    <lineage>
        <taxon>Bacteria</taxon>
        <taxon>Bacillati</taxon>
        <taxon>Actinomycetota</taxon>
        <taxon>Actinomycetes</taxon>
        <taxon>Kitasatosporales</taxon>
        <taxon>Streptomycetaceae</taxon>
        <taxon>Streptomyces</taxon>
    </lineage>
</organism>
<name>A0ABW6U1A3_9ACTN</name>
<keyword evidence="3" id="KW-1185">Reference proteome</keyword>
<comment type="caution">
    <text evidence="2">The sequence shown here is derived from an EMBL/GenBank/DDBJ whole genome shotgun (WGS) entry which is preliminary data.</text>
</comment>
<dbReference type="InterPro" id="IPR050509">
    <property type="entry name" value="CoA-transferase_III"/>
</dbReference>
<dbReference type="InterPro" id="IPR023606">
    <property type="entry name" value="CoA-Trfase_III_dom_1_sf"/>
</dbReference>
<feature type="region of interest" description="Disordered" evidence="1">
    <location>
        <begin position="1"/>
        <end position="34"/>
    </location>
</feature>
<gene>
    <name evidence="2" type="ORF">ACFYZM_19145</name>
</gene>
<evidence type="ECO:0000313" key="2">
    <source>
        <dbReference type="EMBL" id="MFF4218381.1"/>
    </source>
</evidence>
<dbReference type="InterPro" id="IPR003673">
    <property type="entry name" value="CoA-Trfase_fam_III"/>
</dbReference>
<dbReference type="Proteomes" id="UP001602123">
    <property type="component" value="Unassembled WGS sequence"/>
</dbReference>
<evidence type="ECO:0000256" key="1">
    <source>
        <dbReference type="SAM" id="MobiDB-lite"/>
    </source>
</evidence>
<reference evidence="2 3" key="1">
    <citation type="submission" date="2024-10" db="EMBL/GenBank/DDBJ databases">
        <title>The Natural Products Discovery Center: Release of the First 8490 Sequenced Strains for Exploring Actinobacteria Biosynthetic Diversity.</title>
        <authorList>
            <person name="Kalkreuter E."/>
            <person name="Kautsar S.A."/>
            <person name="Yang D."/>
            <person name="Bader C.D."/>
            <person name="Teijaro C.N."/>
            <person name="Fluegel L."/>
            <person name="Davis C.M."/>
            <person name="Simpson J.R."/>
            <person name="Lauterbach L."/>
            <person name="Steele A.D."/>
            <person name="Gui C."/>
            <person name="Meng S."/>
            <person name="Li G."/>
            <person name="Viehrig K."/>
            <person name="Ye F."/>
            <person name="Su P."/>
            <person name="Kiefer A.F."/>
            <person name="Nichols A."/>
            <person name="Cepeda A.J."/>
            <person name="Yan W."/>
            <person name="Fan B."/>
            <person name="Jiang Y."/>
            <person name="Adhikari A."/>
            <person name="Zheng C.-J."/>
            <person name="Schuster L."/>
            <person name="Cowan T.M."/>
            <person name="Smanski M.J."/>
            <person name="Chevrette M.G."/>
            <person name="De Carvalho L.P.S."/>
            <person name="Shen B."/>
        </authorList>
    </citation>
    <scope>NUCLEOTIDE SEQUENCE [LARGE SCALE GENOMIC DNA]</scope>
    <source>
        <strain evidence="2 3">NPDC001650</strain>
    </source>
</reference>
<dbReference type="SUPFAM" id="SSF89796">
    <property type="entry name" value="CoA-transferase family III (CaiB/BaiF)"/>
    <property type="match status" value="2"/>
</dbReference>
<dbReference type="PANTHER" id="PTHR48228">
    <property type="entry name" value="SUCCINYL-COA--D-CITRAMALATE COA-TRANSFERASE"/>
    <property type="match status" value="1"/>
</dbReference>
<dbReference type="EMBL" id="JBIAUT010000006">
    <property type="protein sequence ID" value="MFF4218381.1"/>
    <property type="molecule type" value="Genomic_DNA"/>
</dbReference>
<proteinExistence type="predicted"/>
<evidence type="ECO:0000313" key="3">
    <source>
        <dbReference type="Proteomes" id="UP001602123"/>
    </source>
</evidence>
<accession>A0ABW6U1A3</accession>
<keyword evidence="2" id="KW-0808">Transferase</keyword>
<dbReference type="Gene3D" id="3.40.50.10540">
    <property type="entry name" value="Crotonobetainyl-coa:carnitine coa-transferase, domain 1"/>
    <property type="match status" value="1"/>
</dbReference>
<feature type="compositionally biased region" description="Polar residues" evidence="1">
    <location>
        <begin position="1"/>
        <end position="17"/>
    </location>
</feature>
<dbReference type="RefSeq" id="WP_388628606.1">
    <property type="nucleotide sequence ID" value="NZ_JBIAUT010000006.1"/>
</dbReference>
<dbReference type="Pfam" id="PF02515">
    <property type="entry name" value="CoA_transf_3"/>
    <property type="match status" value="1"/>
</dbReference>
<dbReference type="PANTHER" id="PTHR48228:SF4">
    <property type="entry name" value="BLR3030 PROTEIN"/>
    <property type="match status" value="1"/>
</dbReference>
<protein>
    <submittedName>
        <fullName evidence="2">CoA transferase</fullName>
    </submittedName>
</protein>
<dbReference type="GO" id="GO:0016740">
    <property type="term" value="F:transferase activity"/>
    <property type="evidence" value="ECO:0007669"/>
    <property type="project" value="UniProtKB-KW"/>
</dbReference>
<sequence>MHTKLTENTPQTELVTKNTERTESTEPLKSAEPMKSAELTRKIEAALDNPVTGESGDDFDIHAALNDVLGGVGMSEQDAGGTVSFTGADPVVPSALRLAAAPALGLTAKSVALAKLWQHRGGPGQDVAMDLRKAPHRLCPFYDGKWEKLNGYPVAAPDDPFALSFYRAGDGRWVMPLNVYPALKSRTLKLLGAPDDALAISNAIARWDGAELERAGADAGVVMPMLRSTREFLGTRQYRDVLAGMPLIEVEKIGDSDPEPLPPGAAQPLDGVRALGLGHVIAGAAIGRTMAQHRADALNIWRPGQFENDILYYTAQVGVRSATLAYDRDPQAAAVLRELLRGTDVFYANHRAGYLERMGLTPQEAAEIRPGIIHATVSLHGQHGPWANRVGFDQTAGCVAGMMNLEGTDDNPALPPIKVVNDYLVPWLATTGIIAALMRRATEGGSYRVHVSLTRVALWILSLGVLGKDHARELAGTGELHAYLDPETFTADTPCGRYQGVTDQVVMSETPGAFRTILMPRGAGRPEWLARGC</sequence>